<dbReference type="Gene3D" id="3.40.50.300">
    <property type="entry name" value="P-loop containing nucleotide triphosphate hydrolases"/>
    <property type="match status" value="2"/>
</dbReference>
<evidence type="ECO:0000313" key="7">
    <source>
        <dbReference type="Proteomes" id="UP000823922"/>
    </source>
</evidence>
<dbReference type="InterPro" id="IPR032781">
    <property type="entry name" value="ABC_tran_Xtn"/>
</dbReference>
<dbReference type="AlphaFoldDB" id="A0A9D2TTG5"/>
<evidence type="ECO:0000313" key="6">
    <source>
        <dbReference type="EMBL" id="HJC88530.1"/>
    </source>
</evidence>
<dbReference type="FunFam" id="3.40.50.300:FF:000011">
    <property type="entry name" value="Putative ABC transporter ATP-binding component"/>
    <property type="match status" value="1"/>
</dbReference>
<keyword evidence="3 6" id="KW-0067">ATP-binding</keyword>
<dbReference type="PANTHER" id="PTHR42855:SF2">
    <property type="entry name" value="DRUG RESISTANCE ABC TRANSPORTER,ATP-BINDING PROTEIN"/>
    <property type="match status" value="1"/>
</dbReference>
<dbReference type="Proteomes" id="UP000823922">
    <property type="component" value="Unassembled WGS sequence"/>
</dbReference>
<dbReference type="GO" id="GO:0005524">
    <property type="term" value="F:ATP binding"/>
    <property type="evidence" value="ECO:0007669"/>
    <property type="project" value="UniProtKB-KW"/>
</dbReference>
<comment type="caution">
    <text evidence="6">The sequence shown here is derived from an EMBL/GenBank/DDBJ whole genome shotgun (WGS) entry which is preliminary data.</text>
</comment>
<dbReference type="SUPFAM" id="SSF52540">
    <property type="entry name" value="P-loop containing nucleoside triphosphate hydrolases"/>
    <property type="match status" value="2"/>
</dbReference>
<dbReference type="SMART" id="SM00382">
    <property type="entry name" value="AAA"/>
    <property type="match status" value="2"/>
</dbReference>
<feature type="domain" description="ABC transporter" evidence="5">
    <location>
        <begin position="320"/>
        <end position="535"/>
    </location>
</feature>
<gene>
    <name evidence="6" type="ORF">H9926_11005</name>
</gene>
<dbReference type="InterPro" id="IPR027417">
    <property type="entry name" value="P-loop_NTPase"/>
</dbReference>
<dbReference type="Pfam" id="PF00005">
    <property type="entry name" value="ABC_tran"/>
    <property type="match status" value="2"/>
</dbReference>
<dbReference type="InterPro" id="IPR051309">
    <property type="entry name" value="ABCF_ATPase"/>
</dbReference>
<evidence type="ECO:0000256" key="4">
    <source>
        <dbReference type="SAM" id="Coils"/>
    </source>
</evidence>
<reference evidence="6" key="2">
    <citation type="submission" date="2021-04" db="EMBL/GenBank/DDBJ databases">
        <authorList>
            <person name="Gilroy R."/>
        </authorList>
    </citation>
    <scope>NUCLEOTIDE SEQUENCE</scope>
    <source>
        <strain evidence="6">ChiBcec1-1630</strain>
    </source>
</reference>
<dbReference type="CDD" id="cd03221">
    <property type="entry name" value="ABCF_EF-3"/>
    <property type="match status" value="2"/>
</dbReference>
<evidence type="ECO:0000256" key="3">
    <source>
        <dbReference type="ARBA" id="ARBA00022840"/>
    </source>
</evidence>
<dbReference type="InterPro" id="IPR003439">
    <property type="entry name" value="ABC_transporter-like_ATP-bd"/>
</dbReference>
<dbReference type="Pfam" id="PF12848">
    <property type="entry name" value="ABC_tran_Xtn"/>
    <property type="match status" value="1"/>
</dbReference>
<name>A0A9D2TTG5_9FIRM</name>
<proteinExistence type="predicted"/>
<dbReference type="PROSITE" id="PS50893">
    <property type="entry name" value="ABC_TRANSPORTER_2"/>
    <property type="match status" value="2"/>
</dbReference>
<dbReference type="PANTHER" id="PTHR42855">
    <property type="entry name" value="ABC TRANSPORTER ATP-BINDING SUBUNIT"/>
    <property type="match status" value="1"/>
</dbReference>
<evidence type="ECO:0000259" key="5">
    <source>
        <dbReference type="PROSITE" id="PS50893"/>
    </source>
</evidence>
<keyword evidence="2" id="KW-0547">Nucleotide-binding</keyword>
<organism evidence="6 7">
    <name type="scientific">Candidatus Eisenbergiella intestinigallinarum</name>
    <dbReference type="NCBI Taxonomy" id="2838549"/>
    <lineage>
        <taxon>Bacteria</taxon>
        <taxon>Bacillati</taxon>
        <taxon>Bacillota</taxon>
        <taxon>Clostridia</taxon>
        <taxon>Lachnospirales</taxon>
        <taxon>Lachnospiraceae</taxon>
        <taxon>Eisenbergiella</taxon>
    </lineage>
</organism>
<accession>A0A9D2TTG5</accession>
<evidence type="ECO:0000256" key="2">
    <source>
        <dbReference type="ARBA" id="ARBA00022741"/>
    </source>
</evidence>
<protein>
    <submittedName>
        <fullName evidence="6">ATP-binding cassette domain-containing protein</fullName>
    </submittedName>
</protein>
<feature type="coiled-coil region" evidence="4">
    <location>
        <begin position="241"/>
        <end position="275"/>
    </location>
</feature>
<evidence type="ECO:0000256" key="1">
    <source>
        <dbReference type="ARBA" id="ARBA00022737"/>
    </source>
</evidence>
<dbReference type="EMBL" id="DWVS01000281">
    <property type="protein sequence ID" value="HJC88530.1"/>
    <property type="molecule type" value="Genomic_DNA"/>
</dbReference>
<dbReference type="FunFam" id="3.40.50.300:FF:000070">
    <property type="entry name" value="Putative ABC transporter ATP-binding component"/>
    <property type="match status" value="1"/>
</dbReference>
<keyword evidence="4" id="KW-0175">Coiled coil</keyword>
<dbReference type="GO" id="GO:0016887">
    <property type="term" value="F:ATP hydrolysis activity"/>
    <property type="evidence" value="ECO:0007669"/>
    <property type="project" value="InterPro"/>
</dbReference>
<dbReference type="InterPro" id="IPR003593">
    <property type="entry name" value="AAA+_ATPase"/>
</dbReference>
<keyword evidence="1" id="KW-0677">Repeat</keyword>
<reference evidence="6" key="1">
    <citation type="journal article" date="2021" name="PeerJ">
        <title>Extensive microbial diversity within the chicken gut microbiome revealed by metagenomics and culture.</title>
        <authorList>
            <person name="Gilroy R."/>
            <person name="Ravi A."/>
            <person name="Getino M."/>
            <person name="Pursley I."/>
            <person name="Horton D.L."/>
            <person name="Alikhan N.F."/>
            <person name="Baker D."/>
            <person name="Gharbi K."/>
            <person name="Hall N."/>
            <person name="Watson M."/>
            <person name="Adriaenssens E.M."/>
            <person name="Foster-Nyarko E."/>
            <person name="Jarju S."/>
            <person name="Secka A."/>
            <person name="Antonio M."/>
            <person name="Oren A."/>
            <person name="Chaudhuri R.R."/>
            <person name="La Ragione R."/>
            <person name="Hildebrand F."/>
            <person name="Pallen M.J."/>
        </authorList>
    </citation>
    <scope>NUCLEOTIDE SEQUENCE</scope>
    <source>
        <strain evidence="6">ChiBcec1-1630</strain>
    </source>
</reference>
<feature type="domain" description="ABC transporter" evidence="5">
    <location>
        <begin position="2"/>
        <end position="252"/>
    </location>
</feature>
<sequence length="545" mass="61468">MIQAVNVTLRLGKKALFEDVNIKFTEGNCYGLIGANGAGKSTFLKILSGQLESTSGEVVITPGQRLSVLEQDHFKYDEFPVLDTVIMGNARLYEIMKEKEAIYAKEDFSDEDGIRASELEAEFAEMDGWEAESNAASLLNGLGIETEHHYSLMKDLNGSQKVKVLLAKALFGNPDILLLDEPTNHLDLDAIAWLEDFLIEFENTVIVVSHDRYFLNKVCTQIADIDYGKIQLYAGNYDFWYESSQLLIKQMKEANKKKEEKIKELQEFISRFSANASKSKQATSRKRALEKIQLDEIRPSSRKYPYIDFRPDREIGNEVLTVEGISKTINGEKILDNISFIMGHNDKIAFVGGNELAKTTLFQILMGEMEPDEGSYKWGVTTSQAYFPKDSTKEFDNDLTIADWLMGYSPVKDITYVRGFLGRMLFAGEDGVKKVRVLSGGEKVRCLLSKMMISGANCLVLDEPTNHLDMESITALNNGLIKFPGVALFSCRDHQFVQTTANRIMEILPDGRLIDKITTYDEYLASDAMARKRTIYTANKEDDEN</sequence>